<proteinExistence type="predicted"/>
<evidence type="ECO:0000313" key="2">
    <source>
        <dbReference type="EMBL" id="RTR28865.1"/>
    </source>
</evidence>
<evidence type="ECO:0008006" key="4">
    <source>
        <dbReference type="Google" id="ProtNLM"/>
    </source>
</evidence>
<sequence>MKKNALTVAIFASFMAFSANANSEAKTSSANRYQHEANVTLSTHTDDFGDGLWNLNYRYYLHPVNIENGPYALNGFIAQESNIGAQYTQMNNYSDNDMYSIHGSYVFDSKWFIGANYQKINIDNDWSIYSFDENRYGINLGYYFNSSSEVSVFYQRSDSSDSYDGRYNATVIDGPVFKSSSFEKDDSNYGVNLHSFIPLQAISGIELLANWTHSSSHATNKTIFDPGSRVYTSDSDNDQILIAADVYINQSWSIGADYLWEDWYAEYKDPDDIYSQTISDSSNSFYSLNTAYWWQITENFAANFKVAKQFGIGDAYTPDGVLIGITANARF</sequence>
<evidence type="ECO:0000256" key="1">
    <source>
        <dbReference type="SAM" id="SignalP"/>
    </source>
</evidence>
<dbReference type="Proteomes" id="UP000282060">
    <property type="component" value="Unassembled WGS sequence"/>
</dbReference>
<evidence type="ECO:0000313" key="3">
    <source>
        <dbReference type="Proteomes" id="UP000282060"/>
    </source>
</evidence>
<dbReference type="EMBL" id="RXNV01000011">
    <property type="protein sequence ID" value="RTR28865.1"/>
    <property type="molecule type" value="Genomic_DNA"/>
</dbReference>
<organism evidence="2 3">
    <name type="scientific">Shewanella atlantica</name>
    <dbReference type="NCBI Taxonomy" id="271099"/>
    <lineage>
        <taxon>Bacteria</taxon>
        <taxon>Pseudomonadati</taxon>
        <taxon>Pseudomonadota</taxon>
        <taxon>Gammaproteobacteria</taxon>
        <taxon>Alteromonadales</taxon>
        <taxon>Shewanellaceae</taxon>
        <taxon>Shewanella</taxon>
    </lineage>
</organism>
<dbReference type="OrthoDB" id="6271903at2"/>
<gene>
    <name evidence="2" type="ORF">EKG39_17955</name>
</gene>
<reference evidence="2 3" key="1">
    <citation type="submission" date="2018-12" db="EMBL/GenBank/DDBJ databases">
        <authorList>
            <person name="Yu L."/>
        </authorList>
    </citation>
    <scope>NUCLEOTIDE SEQUENCE [LARGE SCALE GENOMIC DNA]</scope>
    <source>
        <strain evidence="2 3">HAW-EB5</strain>
    </source>
</reference>
<keyword evidence="1" id="KW-0732">Signal</keyword>
<accession>A0A431W0E0</accession>
<comment type="caution">
    <text evidence="2">The sequence shown here is derived from an EMBL/GenBank/DDBJ whole genome shotgun (WGS) entry which is preliminary data.</text>
</comment>
<protein>
    <recommendedName>
        <fullName evidence="4">Porin</fullName>
    </recommendedName>
</protein>
<feature type="signal peptide" evidence="1">
    <location>
        <begin position="1"/>
        <end position="21"/>
    </location>
</feature>
<keyword evidence="3" id="KW-1185">Reference proteome</keyword>
<dbReference type="AlphaFoldDB" id="A0A431W0E0"/>
<dbReference type="RefSeq" id="WP_126507361.1">
    <property type="nucleotide sequence ID" value="NZ_RXNV01000011.1"/>
</dbReference>
<name>A0A431W0E0_9GAMM</name>
<dbReference type="SUPFAM" id="SSF56935">
    <property type="entry name" value="Porins"/>
    <property type="match status" value="1"/>
</dbReference>
<feature type="chain" id="PRO_5019537398" description="Porin" evidence="1">
    <location>
        <begin position="22"/>
        <end position="331"/>
    </location>
</feature>